<sequence length="201" mass="22240">MKRAATDTSTGGTHKLTTQYQSNMKCLGGRGRPIVNSAGILAAILIAFFVTPAASQEESLCFDHVTIIDGPDLVGIETSMGLRLDVSETTPKGTYMYTIVVDEDVTPTLQAGDEFFTFFSVTPDGRNWTVEQCTLELEHTILDENTQPPNPDQPSYTYDIREDFPIDLNIPDFTISVTDLDETEPNNQFTVTVDWMPLGTF</sequence>
<feature type="transmembrane region" description="Helical" evidence="1">
    <location>
        <begin position="34"/>
        <end position="54"/>
    </location>
</feature>
<protein>
    <submittedName>
        <fullName evidence="2">Uncharacterized protein</fullName>
    </submittedName>
</protein>
<accession>A0AAE1NUR2</accession>
<reference evidence="2" key="1">
    <citation type="submission" date="2023-11" db="EMBL/GenBank/DDBJ databases">
        <title>Genome assemblies of two species of porcelain crab, Petrolisthes cinctipes and Petrolisthes manimaculis (Anomura: Porcellanidae).</title>
        <authorList>
            <person name="Angst P."/>
        </authorList>
    </citation>
    <scope>NUCLEOTIDE SEQUENCE</scope>
    <source>
        <strain evidence="2">PB745_02</strain>
        <tissue evidence="2">Gill</tissue>
    </source>
</reference>
<keyword evidence="1" id="KW-0812">Transmembrane</keyword>
<evidence type="ECO:0000313" key="3">
    <source>
        <dbReference type="Proteomes" id="UP001292094"/>
    </source>
</evidence>
<evidence type="ECO:0000256" key="1">
    <source>
        <dbReference type="SAM" id="Phobius"/>
    </source>
</evidence>
<proteinExistence type="predicted"/>
<dbReference type="AlphaFoldDB" id="A0AAE1NUR2"/>
<name>A0AAE1NUR2_9EUCA</name>
<keyword evidence="1" id="KW-0472">Membrane</keyword>
<comment type="caution">
    <text evidence="2">The sequence shown here is derived from an EMBL/GenBank/DDBJ whole genome shotgun (WGS) entry which is preliminary data.</text>
</comment>
<keyword evidence="1" id="KW-1133">Transmembrane helix</keyword>
<dbReference type="Proteomes" id="UP001292094">
    <property type="component" value="Unassembled WGS sequence"/>
</dbReference>
<organism evidence="2 3">
    <name type="scientific">Petrolisthes manimaculis</name>
    <dbReference type="NCBI Taxonomy" id="1843537"/>
    <lineage>
        <taxon>Eukaryota</taxon>
        <taxon>Metazoa</taxon>
        <taxon>Ecdysozoa</taxon>
        <taxon>Arthropoda</taxon>
        <taxon>Crustacea</taxon>
        <taxon>Multicrustacea</taxon>
        <taxon>Malacostraca</taxon>
        <taxon>Eumalacostraca</taxon>
        <taxon>Eucarida</taxon>
        <taxon>Decapoda</taxon>
        <taxon>Pleocyemata</taxon>
        <taxon>Anomura</taxon>
        <taxon>Galatheoidea</taxon>
        <taxon>Porcellanidae</taxon>
        <taxon>Petrolisthes</taxon>
    </lineage>
</organism>
<gene>
    <name evidence="2" type="ORF">Pmani_030889</name>
</gene>
<keyword evidence="3" id="KW-1185">Reference proteome</keyword>
<dbReference type="EMBL" id="JAWZYT010003815">
    <property type="protein sequence ID" value="KAK4296634.1"/>
    <property type="molecule type" value="Genomic_DNA"/>
</dbReference>
<evidence type="ECO:0000313" key="2">
    <source>
        <dbReference type="EMBL" id="KAK4296634.1"/>
    </source>
</evidence>